<dbReference type="AlphaFoldDB" id="A0A1I4RYX1"/>
<feature type="compositionally biased region" description="Basic and acidic residues" evidence="1">
    <location>
        <begin position="32"/>
        <end position="47"/>
    </location>
</feature>
<proteinExistence type="predicted"/>
<evidence type="ECO:0000259" key="3">
    <source>
        <dbReference type="Pfam" id="PF13511"/>
    </source>
</evidence>
<feature type="domain" description="DUF4124" evidence="3">
    <location>
        <begin position="8"/>
        <end position="56"/>
    </location>
</feature>
<name>A0A1I4RYX1_9GAMM</name>
<feature type="chain" id="PRO_5017365871" description="DUF4124 domain-containing protein" evidence="2">
    <location>
        <begin position="19"/>
        <end position="191"/>
    </location>
</feature>
<dbReference type="EMBL" id="FOUI01000008">
    <property type="protein sequence ID" value="SFM57143.1"/>
    <property type="molecule type" value="Genomic_DNA"/>
</dbReference>
<dbReference type="InterPro" id="IPR025392">
    <property type="entry name" value="DUF4124"/>
</dbReference>
<keyword evidence="5" id="KW-1185">Reference proteome</keyword>
<evidence type="ECO:0000256" key="1">
    <source>
        <dbReference type="SAM" id="MobiDB-lite"/>
    </source>
</evidence>
<gene>
    <name evidence="4" type="ORF">SAMN05216217_10852</name>
</gene>
<dbReference type="STRING" id="1720063.SAMN05216217_10852"/>
<feature type="region of interest" description="Disordered" evidence="1">
    <location>
        <begin position="32"/>
        <end position="76"/>
    </location>
</feature>
<feature type="signal peptide" evidence="2">
    <location>
        <begin position="1"/>
        <end position="18"/>
    </location>
</feature>
<sequence>MKRILIPLLLLLAPLAHAQIYSWTDERGNKVFSDQPREGAQEVDVRPPNRLSTPAPVAQPASTRSQTPQNSGPAYQALSITSPAHDEAVRNNEGQLTINASIDPPLGRGHLLRLEMDGQRVGVPVPGNLQSTASFQLNNIDRGSHQFSVVVVSAQGDEVQRSAPVTVHLQRTSALQPGRAGQVPPVTRPRP</sequence>
<dbReference type="RefSeq" id="WP_093475702.1">
    <property type="nucleotide sequence ID" value="NZ_FOUI01000008.1"/>
</dbReference>
<evidence type="ECO:0000256" key="2">
    <source>
        <dbReference type="SAM" id="SignalP"/>
    </source>
</evidence>
<accession>A0A1I4RYX1</accession>
<dbReference type="Proteomes" id="UP000243629">
    <property type="component" value="Unassembled WGS sequence"/>
</dbReference>
<feature type="compositionally biased region" description="Polar residues" evidence="1">
    <location>
        <begin position="60"/>
        <end position="76"/>
    </location>
</feature>
<protein>
    <recommendedName>
        <fullName evidence="3">DUF4124 domain-containing protein</fullName>
    </recommendedName>
</protein>
<organism evidence="4 5">
    <name type="scientific">Halopseudomonas yangmingensis</name>
    <dbReference type="NCBI Taxonomy" id="1720063"/>
    <lineage>
        <taxon>Bacteria</taxon>
        <taxon>Pseudomonadati</taxon>
        <taxon>Pseudomonadota</taxon>
        <taxon>Gammaproteobacteria</taxon>
        <taxon>Pseudomonadales</taxon>
        <taxon>Pseudomonadaceae</taxon>
        <taxon>Halopseudomonas</taxon>
    </lineage>
</organism>
<dbReference type="Pfam" id="PF13511">
    <property type="entry name" value="DUF4124"/>
    <property type="match status" value="1"/>
</dbReference>
<dbReference type="OrthoDB" id="6366673at2"/>
<keyword evidence="2" id="KW-0732">Signal</keyword>
<evidence type="ECO:0000313" key="4">
    <source>
        <dbReference type="EMBL" id="SFM57143.1"/>
    </source>
</evidence>
<evidence type="ECO:0000313" key="5">
    <source>
        <dbReference type="Proteomes" id="UP000243629"/>
    </source>
</evidence>
<reference evidence="5" key="1">
    <citation type="submission" date="2016-10" db="EMBL/GenBank/DDBJ databases">
        <authorList>
            <person name="Varghese N."/>
            <person name="Submissions S."/>
        </authorList>
    </citation>
    <scope>NUCLEOTIDE SEQUENCE [LARGE SCALE GENOMIC DNA]</scope>
    <source>
        <strain evidence="5">DSM 24213</strain>
    </source>
</reference>